<dbReference type="STRING" id="46679.SAMN05216202_4316"/>
<dbReference type="InterPro" id="IPR019887">
    <property type="entry name" value="Tscrpt_reg_AsnC/Lrp_C"/>
</dbReference>
<proteinExistence type="predicted"/>
<dbReference type="GO" id="GO:0005829">
    <property type="term" value="C:cytosol"/>
    <property type="evidence" value="ECO:0007669"/>
    <property type="project" value="TreeGrafter"/>
</dbReference>
<dbReference type="InterPro" id="IPR019888">
    <property type="entry name" value="Tscrpt_reg_AsnC-like"/>
</dbReference>
<dbReference type="OrthoDB" id="5476at2"/>
<dbReference type="SMART" id="SM00344">
    <property type="entry name" value="HTH_ASNC"/>
    <property type="match status" value="1"/>
</dbReference>
<organism evidence="5 6">
    <name type="scientific">Pseudomonas mucidolens</name>
    <dbReference type="NCBI Taxonomy" id="46679"/>
    <lineage>
        <taxon>Bacteria</taxon>
        <taxon>Pseudomonadati</taxon>
        <taxon>Pseudomonadota</taxon>
        <taxon>Gammaproteobacteria</taxon>
        <taxon>Pseudomonadales</taxon>
        <taxon>Pseudomonadaceae</taxon>
        <taxon>Pseudomonas</taxon>
    </lineage>
</organism>
<dbReference type="Gene3D" id="3.30.70.920">
    <property type="match status" value="1"/>
</dbReference>
<dbReference type="GO" id="GO:0006355">
    <property type="term" value="P:regulation of DNA-templated transcription"/>
    <property type="evidence" value="ECO:0007669"/>
    <property type="project" value="UniProtKB-ARBA"/>
</dbReference>
<keyword evidence="2" id="KW-0238">DNA-binding</keyword>
<dbReference type="EMBL" id="LT629802">
    <property type="protein sequence ID" value="SDV07353.1"/>
    <property type="molecule type" value="Genomic_DNA"/>
</dbReference>
<dbReference type="SUPFAM" id="SSF46785">
    <property type="entry name" value="Winged helix' DNA-binding domain"/>
    <property type="match status" value="1"/>
</dbReference>
<name>A0A1H2NPL1_9PSED</name>
<keyword evidence="1" id="KW-0805">Transcription regulation</keyword>
<dbReference type="PANTHER" id="PTHR30154">
    <property type="entry name" value="LEUCINE-RESPONSIVE REGULATORY PROTEIN"/>
    <property type="match status" value="1"/>
</dbReference>
<dbReference type="GO" id="GO:0043565">
    <property type="term" value="F:sequence-specific DNA binding"/>
    <property type="evidence" value="ECO:0007669"/>
    <property type="project" value="InterPro"/>
</dbReference>
<keyword evidence="3" id="KW-0804">Transcription</keyword>
<dbReference type="FunFam" id="1.10.10.10:FF:000186">
    <property type="entry name" value="AsnC family transcriptional regulator"/>
    <property type="match status" value="1"/>
</dbReference>
<sequence length="154" mass="16902">MTSRPLDRLDKRLLAELQVDARLSFAELGRRVGLSTPAAAERVRKLEDQGVLRGYRAELDSHSIGYPVTAFIRLYVPAESYSRVLSVIEGMPEVREAHHVTGEASFVLNVVAPSLIALETLISAFDSFGKTETSIVLSTRLATRGLPINPDQVV</sequence>
<dbReference type="GO" id="GO:0043200">
    <property type="term" value="P:response to amino acid"/>
    <property type="evidence" value="ECO:0007669"/>
    <property type="project" value="TreeGrafter"/>
</dbReference>
<dbReference type="InterPro" id="IPR011991">
    <property type="entry name" value="ArsR-like_HTH"/>
</dbReference>
<dbReference type="Gene3D" id="1.10.10.10">
    <property type="entry name" value="Winged helix-like DNA-binding domain superfamily/Winged helix DNA-binding domain"/>
    <property type="match status" value="1"/>
</dbReference>
<feature type="domain" description="HTH asnC-type" evidence="4">
    <location>
        <begin position="6"/>
        <end position="67"/>
    </location>
</feature>
<protein>
    <submittedName>
        <fullName evidence="5">Transcriptional regulator, AsnC family</fullName>
    </submittedName>
</protein>
<evidence type="ECO:0000313" key="6">
    <source>
        <dbReference type="Proteomes" id="UP000198600"/>
    </source>
</evidence>
<dbReference type="AlphaFoldDB" id="A0A1H2NPL1"/>
<keyword evidence="6" id="KW-1185">Reference proteome</keyword>
<dbReference type="InterPro" id="IPR011008">
    <property type="entry name" value="Dimeric_a/b-barrel"/>
</dbReference>
<accession>A0A1H2NPL1</accession>
<evidence type="ECO:0000313" key="5">
    <source>
        <dbReference type="EMBL" id="SDV07353.1"/>
    </source>
</evidence>
<dbReference type="PROSITE" id="PS50956">
    <property type="entry name" value="HTH_ASNC_2"/>
    <property type="match status" value="1"/>
</dbReference>
<evidence type="ECO:0000259" key="4">
    <source>
        <dbReference type="PROSITE" id="PS50956"/>
    </source>
</evidence>
<evidence type="ECO:0000256" key="1">
    <source>
        <dbReference type="ARBA" id="ARBA00023015"/>
    </source>
</evidence>
<dbReference type="CDD" id="cd00090">
    <property type="entry name" value="HTH_ARSR"/>
    <property type="match status" value="1"/>
</dbReference>
<evidence type="ECO:0000256" key="3">
    <source>
        <dbReference type="ARBA" id="ARBA00023163"/>
    </source>
</evidence>
<dbReference type="PRINTS" id="PR00033">
    <property type="entry name" value="HTHASNC"/>
</dbReference>
<dbReference type="Pfam" id="PF13404">
    <property type="entry name" value="HTH_AsnC-type"/>
    <property type="match status" value="1"/>
</dbReference>
<dbReference type="PROSITE" id="PS00519">
    <property type="entry name" value="HTH_ASNC_1"/>
    <property type="match status" value="1"/>
</dbReference>
<evidence type="ECO:0000256" key="2">
    <source>
        <dbReference type="ARBA" id="ARBA00023125"/>
    </source>
</evidence>
<reference evidence="6" key="1">
    <citation type="submission" date="2016-10" db="EMBL/GenBank/DDBJ databases">
        <authorList>
            <person name="Varghese N."/>
            <person name="Submissions S."/>
        </authorList>
    </citation>
    <scope>NUCLEOTIDE SEQUENCE [LARGE SCALE GENOMIC DNA]</scope>
    <source>
        <strain evidence="6">LMG 2223</strain>
    </source>
</reference>
<dbReference type="PANTHER" id="PTHR30154:SF53">
    <property type="entry name" value="HTH-TYPE TRANSCRIPTIONAL REGULATOR LRPC"/>
    <property type="match status" value="1"/>
</dbReference>
<dbReference type="InterPro" id="IPR000485">
    <property type="entry name" value="AsnC-type_HTH_dom"/>
</dbReference>
<dbReference type="Proteomes" id="UP000198600">
    <property type="component" value="Chromosome I"/>
</dbReference>
<dbReference type="InterPro" id="IPR036390">
    <property type="entry name" value="WH_DNA-bd_sf"/>
</dbReference>
<dbReference type="InterPro" id="IPR019885">
    <property type="entry name" value="Tscrpt_reg_HTH_AsnC-type_CS"/>
</dbReference>
<dbReference type="RefSeq" id="WP_084380978.1">
    <property type="nucleotide sequence ID" value="NZ_LS483433.1"/>
</dbReference>
<dbReference type="InterPro" id="IPR036388">
    <property type="entry name" value="WH-like_DNA-bd_sf"/>
</dbReference>
<dbReference type="SUPFAM" id="SSF54909">
    <property type="entry name" value="Dimeric alpha+beta barrel"/>
    <property type="match status" value="1"/>
</dbReference>
<dbReference type="Pfam" id="PF01037">
    <property type="entry name" value="AsnC_trans_reg"/>
    <property type="match status" value="1"/>
</dbReference>
<gene>
    <name evidence="5" type="ORF">SAMN05216202_4316</name>
</gene>